<dbReference type="GO" id="GO:0008276">
    <property type="term" value="F:protein methyltransferase activity"/>
    <property type="evidence" value="ECO:0007669"/>
    <property type="project" value="InterPro"/>
</dbReference>
<keyword evidence="3" id="KW-0949">S-adenosyl-L-methionine</keyword>
<dbReference type="CDD" id="cd02440">
    <property type="entry name" value="AdoMet_MTases"/>
    <property type="match status" value="1"/>
</dbReference>
<dbReference type="PANTHER" id="PTHR18895">
    <property type="entry name" value="HEMK METHYLTRANSFERASE"/>
    <property type="match status" value="1"/>
</dbReference>
<proteinExistence type="predicted"/>
<dbReference type="InterPro" id="IPR029063">
    <property type="entry name" value="SAM-dependent_MTases_sf"/>
</dbReference>
<dbReference type="InterPro" id="IPR004556">
    <property type="entry name" value="HemK-like"/>
</dbReference>
<dbReference type="InterPro" id="IPR019874">
    <property type="entry name" value="RF_methyltr_PrmC"/>
</dbReference>
<name>A0A1F7TYQ8_9BACT</name>
<comment type="caution">
    <text evidence="6">The sequence shown here is derived from an EMBL/GenBank/DDBJ whole genome shotgun (WGS) entry which is preliminary data.</text>
</comment>
<dbReference type="AlphaFoldDB" id="A0A1F7TYQ8"/>
<organism evidence="6 7">
    <name type="scientific">Candidatus Uhrbacteria bacterium RIFCSPHIGHO2_02_FULL_53_13</name>
    <dbReference type="NCBI Taxonomy" id="1802389"/>
    <lineage>
        <taxon>Bacteria</taxon>
        <taxon>Candidatus Uhriibacteriota</taxon>
    </lineage>
</organism>
<dbReference type="STRING" id="1802389.A3C17_01720"/>
<evidence type="ECO:0000256" key="2">
    <source>
        <dbReference type="ARBA" id="ARBA00022679"/>
    </source>
</evidence>
<dbReference type="PANTHER" id="PTHR18895:SF74">
    <property type="entry name" value="MTRF1L RELEASE FACTOR GLUTAMINE METHYLTRANSFERASE"/>
    <property type="match status" value="1"/>
</dbReference>
<evidence type="ECO:0000259" key="4">
    <source>
        <dbReference type="Pfam" id="PF13649"/>
    </source>
</evidence>
<dbReference type="Pfam" id="PF13649">
    <property type="entry name" value="Methyltransf_25"/>
    <property type="match status" value="1"/>
</dbReference>
<keyword evidence="1 6" id="KW-0489">Methyltransferase</keyword>
<feature type="domain" description="Release factor glutamine methyltransferase N-terminal" evidence="5">
    <location>
        <begin position="19"/>
        <end position="71"/>
    </location>
</feature>
<dbReference type="InterPro" id="IPR050320">
    <property type="entry name" value="N5-glutamine_MTase"/>
</dbReference>
<evidence type="ECO:0000313" key="6">
    <source>
        <dbReference type="EMBL" id="OGL70684.1"/>
    </source>
</evidence>
<accession>A0A1F7TYQ8</accession>
<reference evidence="6 7" key="1">
    <citation type="journal article" date="2016" name="Nat. Commun.">
        <title>Thousands of microbial genomes shed light on interconnected biogeochemical processes in an aquifer system.</title>
        <authorList>
            <person name="Anantharaman K."/>
            <person name="Brown C.T."/>
            <person name="Hug L.A."/>
            <person name="Sharon I."/>
            <person name="Castelle C.J."/>
            <person name="Probst A.J."/>
            <person name="Thomas B.C."/>
            <person name="Singh A."/>
            <person name="Wilkins M.J."/>
            <person name="Karaoz U."/>
            <person name="Brodie E.L."/>
            <person name="Williams K.H."/>
            <person name="Hubbard S.S."/>
            <person name="Banfield J.F."/>
        </authorList>
    </citation>
    <scope>NUCLEOTIDE SEQUENCE [LARGE SCALE GENOMIC DNA]</scope>
</reference>
<dbReference type="Gene3D" id="3.40.50.150">
    <property type="entry name" value="Vaccinia Virus protein VP39"/>
    <property type="match status" value="1"/>
</dbReference>
<dbReference type="InterPro" id="IPR040758">
    <property type="entry name" value="PrmC_N"/>
</dbReference>
<dbReference type="NCBIfam" id="TIGR03534">
    <property type="entry name" value="RF_mod_PrmC"/>
    <property type="match status" value="1"/>
</dbReference>
<dbReference type="SUPFAM" id="SSF53335">
    <property type="entry name" value="S-adenosyl-L-methionine-dependent methyltransferases"/>
    <property type="match status" value="1"/>
</dbReference>
<gene>
    <name evidence="6" type="ORF">A3C17_01720</name>
</gene>
<dbReference type="Proteomes" id="UP000177097">
    <property type="component" value="Unassembled WGS sequence"/>
</dbReference>
<evidence type="ECO:0000259" key="5">
    <source>
        <dbReference type="Pfam" id="PF17827"/>
    </source>
</evidence>
<feature type="domain" description="Methyltransferase" evidence="4">
    <location>
        <begin position="110"/>
        <end position="173"/>
    </location>
</feature>
<sequence>MTRQQLWKQIGTRLNGPYALDDARQIVEHVCSCSHAELLANTNTPVSRREQWRAKRMAAKRARGVPMAYLLKLRSFYGRVFFVNRHTLIPRPETETLVEEALAISTPDLIIDVGTGSGAIGVTLALEQNAPVIATDISRSALRAAKRNAHRLGANVKFFHSDLMDHPRVRATMHQARSIVVVANLPYLTPAFLQDSPNEVTKHEPMLALVADDKDGLCLYRRLLKQLTAYNKSLSILMEIDPRQLKAARSLAYKQFPHAKVHTTLDLSRQPRVIQIDAPSQA</sequence>
<dbReference type="Gene3D" id="1.10.8.10">
    <property type="entry name" value="DNA helicase RuvA subunit, C-terminal domain"/>
    <property type="match status" value="1"/>
</dbReference>
<evidence type="ECO:0000313" key="7">
    <source>
        <dbReference type="Proteomes" id="UP000177097"/>
    </source>
</evidence>
<dbReference type="EMBL" id="MGDX01000027">
    <property type="protein sequence ID" value="OGL70684.1"/>
    <property type="molecule type" value="Genomic_DNA"/>
</dbReference>
<dbReference type="GO" id="GO:0032259">
    <property type="term" value="P:methylation"/>
    <property type="evidence" value="ECO:0007669"/>
    <property type="project" value="UniProtKB-KW"/>
</dbReference>
<evidence type="ECO:0000256" key="3">
    <source>
        <dbReference type="ARBA" id="ARBA00022691"/>
    </source>
</evidence>
<dbReference type="NCBIfam" id="TIGR00536">
    <property type="entry name" value="hemK_fam"/>
    <property type="match status" value="1"/>
</dbReference>
<evidence type="ECO:0000256" key="1">
    <source>
        <dbReference type="ARBA" id="ARBA00022603"/>
    </source>
</evidence>
<dbReference type="InterPro" id="IPR041698">
    <property type="entry name" value="Methyltransf_25"/>
</dbReference>
<protein>
    <submittedName>
        <fullName evidence="6">Protein-(Glutamine-N5) methyltransferase, release factor-specific</fullName>
    </submittedName>
</protein>
<dbReference type="Pfam" id="PF17827">
    <property type="entry name" value="PrmC_N"/>
    <property type="match status" value="1"/>
</dbReference>
<keyword evidence="2 6" id="KW-0808">Transferase</keyword>